<dbReference type="Pfam" id="PF12392">
    <property type="entry name" value="DUF3656"/>
    <property type="match status" value="1"/>
</dbReference>
<gene>
    <name evidence="2" type="ORF">RJ53_01315</name>
</gene>
<accession>A0A8J8B4L6</accession>
<dbReference type="EMBL" id="JWHL01000001">
    <property type="protein sequence ID" value="MBR1368203.1"/>
    <property type="molecule type" value="Genomic_DNA"/>
</dbReference>
<dbReference type="Proteomes" id="UP000730161">
    <property type="component" value="Unassembled WGS sequence"/>
</dbReference>
<dbReference type="PROSITE" id="PS01276">
    <property type="entry name" value="PEPTIDASE_U32"/>
    <property type="match status" value="1"/>
</dbReference>
<keyword evidence="3" id="KW-1185">Reference proteome</keyword>
<protein>
    <recommendedName>
        <fullName evidence="1">Peptidase U32 collagenase domain-containing protein</fullName>
    </recommendedName>
</protein>
<sequence>MERRTDIPELLAPAGSREAFEAAVAAGADAVYLSGTRFGARAYATNFDDDALREVISDAHGRGIRVYVTANTLLSDDEIPDVGDYLLYLYRIGTDAILVQDQGVLRIARIMLPDLLLHASTQMTIHSTEGLRYAARKGISRIVLARELTLDEVREITRQADALGVGIEVFAHGALCMGYSGQCLLSSVIGGRSGNRGSCAQPCRRLYQPVIGNIDPYGRPVIRKGVNTEPRYLLSPRDLAICTRLPEVITAGVAALKIEGRMKSPAYVATVVSLYRKALDQIASGTFVPDEEALCNSAFVFSRGFTEGHLFGAKGTALVSEDRPDSRGVRFGTVTWYDRNKGEAVIGDLSKPYPERGDGVVFYKDGEDDVGCDVHAPVRIREGTLRLKTPVPVKTGMDVAINKRRAVEEDAAGTIASYNRGGGRKVEIELSISMEGDHLRLDGYVSAPWGGGITISARSSSPMVPAETRPVTEETIIDLMTRTGETGFTITIHSILYPGGLFLPIRVLTELRRDLISAAEAALRAGPPRELEAAEERWRDCLRSMKDERRSERVDTPILAIYASSMDEVAGALDGGATRIYYEPAHPIASCEKRTVFSKERWQETVLHDLSSIISLCNEHGATCFWKFPEITRKRFLDYALPILGEASARGLRGVMVGGVGMAEAIREIVPDIEIAGSSGLNLMNRQAIEEMKPDHQSLSLSHEISYREVQRLGISGGEVIELFVQGSVPAMITEHCPAQGRFPCPGGGDVRLSALADHTGRLFPVRVDAECRTIISNAVETCLIDHLHLILDAGVAILGIEVRGRTKTYARIVCRAYHEALAAGAEELKALKEEIRMVAWGGITTGQFLQRGDQ</sequence>
<comment type="caution">
    <text evidence="2">The sequence shown here is derived from an EMBL/GenBank/DDBJ whole genome shotgun (WGS) entry which is preliminary data.</text>
</comment>
<dbReference type="InterPro" id="IPR051454">
    <property type="entry name" value="RNA/ubiquinone_mod_enzymes"/>
</dbReference>
<evidence type="ECO:0000259" key="1">
    <source>
        <dbReference type="Pfam" id="PF12392"/>
    </source>
</evidence>
<evidence type="ECO:0000313" key="2">
    <source>
        <dbReference type="EMBL" id="MBR1368203.1"/>
    </source>
</evidence>
<dbReference type="InterPro" id="IPR001539">
    <property type="entry name" value="Peptidase_U32"/>
</dbReference>
<feature type="domain" description="Peptidase U32 collagenase" evidence="1">
    <location>
        <begin position="437"/>
        <end position="522"/>
    </location>
</feature>
<dbReference type="RefSeq" id="WP_211529797.1">
    <property type="nucleotide sequence ID" value="NZ_JWHL01000001.1"/>
</dbReference>
<organism evidence="2 3">
    <name type="scientific">Methanocalculus chunghsingensis</name>
    <dbReference type="NCBI Taxonomy" id="156457"/>
    <lineage>
        <taxon>Archaea</taxon>
        <taxon>Methanobacteriati</taxon>
        <taxon>Methanobacteriota</taxon>
        <taxon>Stenosarchaea group</taxon>
        <taxon>Methanomicrobia</taxon>
        <taxon>Methanomicrobiales</taxon>
        <taxon>Methanocalculaceae</taxon>
        <taxon>Methanocalculus</taxon>
    </lineage>
</organism>
<dbReference type="InterPro" id="IPR020988">
    <property type="entry name" value="Pept_U32_collagenase"/>
</dbReference>
<dbReference type="PANTHER" id="PTHR30217">
    <property type="entry name" value="PEPTIDASE U32 FAMILY"/>
    <property type="match status" value="1"/>
</dbReference>
<dbReference type="PANTHER" id="PTHR30217:SF10">
    <property type="entry name" value="23S RRNA 5-HYDROXYCYTIDINE C2501 SYNTHASE"/>
    <property type="match status" value="1"/>
</dbReference>
<dbReference type="AlphaFoldDB" id="A0A8J8B4L6"/>
<dbReference type="OrthoDB" id="51464at2157"/>
<dbReference type="Pfam" id="PF01136">
    <property type="entry name" value="Peptidase_U32"/>
    <property type="match status" value="2"/>
</dbReference>
<proteinExistence type="predicted"/>
<reference evidence="2" key="1">
    <citation type="submission" date="2014-12" db="EMBL/GenBank/DDBJ databases">
        <authorList>
            <person name="Huang H.-H."/>
            <person name="Chen S.-C."/>
            <person name="Lai M.-C."/>
        </authorList>
    </citation>
    <scope>NUCLEOTIDE SEQUENCE</scope>
    <source>
        <strain evidence="2">K1F9705b</strain>
    </source>
</reference>
<name>A0A8J8B4L6_9EURY</name>
<evidence type="ECO:0000313" key="3">
    <source>
        <dbReference type="Proteomes" id="UP000730161"/>
    </source>
</evidence>